<dbReference type="OrthoDB" id="2637014at2759"/>
<reference evidence="2 3" key="1">
    <citation type="submission" date="2014-04" db="EMBL/GenBank/DDBJ databases">
        <authorList>
            <consortium name="DOE Joint Genome Institute"/>
            <person name="Kuo A."/>
            <person name="Kohler A."/>
            <person name="Costa M.D."/>
            <person name="Nagy L.G."/>
            <person name="Floudas D."/>
            <person name="Copeland A."/>
            <person name="Barry K.W."/>
            <person name="Cichocki N."/>
            <person name="Veneault-Fourrey C."/>
            <person name="LaButti K."/>
            <person name="Lindquist E.A."/>
            <person name="Lipzen A."/>
            <person name="Lundell T."/>
            <person name="Morin E."/>
            <person name="Murat C."/>
            <person name="Sun H."/>
            <person name="Tunlid A."/>
            <person name="Henrissat B."/>
            <person name="Grigoriev I.V."/>
            <person name="Hibbett D.S."/>
            <person name="Martin F."/>
            <person name="Nordberg H.P."/>
            <person name="Cantor M.N."/>
            <person name="Hua S.X."/>
        </authorList>
    </citation>
    <scope>NUCLEOTIDE SEQUENCE [LARGE SCALE GENOMIC DNA]</scope>
    <source>
        <strain evidence="2 3">441</strain>
    </source>
</reference>
<feature type="region of interest" description="Disordered" evidence="1">
    <location>
        <begin position="325"/>
        <end position="367"/>
    </location>
</feature>
<feature type="compositionally biased region" description="Basic and acidic residues" evidence="1">
    <location>
        <begin position="352"/>
        <end position="361"/>
    </location>
</feature>
<evidence type="ECO:0000256" key="1">
    <source>
        <dbReference type="SAM" id="MobiDB-lite"/>
    </source>
</evidence>
<name>A0A0C9Y5J2_9AGAM</name>
<reference evidence="3" key="2">
    <citation type="submission" date="2015-01" db="EMBL/GenBank/DDBJ databases">
        <title>Evolutionary Origins and Diversification of the Mycorrhizal Mutualists.</title>
        <authorList>
            <consortium name="DOE Joint Genome Institute"/>
            <consortium name="Mycorrhizal Genomics Consortium"/>
            <person name="Kohler A."/>
            <person name="Kuo A."/>
            <person name="Nagy L.G."/>
            <person name="Floudas D."/>
            <person name="Copeland A."/>
            <person name="Barry K.W."/>
            <person name="Cichocki N."/>
            <person name="Veneault-Fourrey C."/>
            <person name="LaButti K."/>
            <person name="Lindquist E.A."/>
            <person name="Lipzen A."/>
            <person name="Lundell T."/>
            <person name="Morin E."/>
            <person name="Murat C."/>
            <person name="Riley R."/>
            <person name="Ohm R."/>
            <person name="Sun H."/>
            <person name="Tunlid A."/>
            <person name="Henrissat B."/>
            <person name="Grigoriev I.V."/>
            <person name="Hibbett D.S."/>
            <person name="Martin F."/>
        </authorList>
    </citation>
    <scope>NUCLEOTIDE SEQUENCE [LARGE SCALE GENOMIC DNA]</scope>
    <source>
        <strain evidence="3">441</strain>
    </source>
</reference>
<feature type="region of interest" description="Disordered" evidence="1">
    <location>
        <begin position="380"/>
        <end position="414"/>
    </location>
</feature>
<sequence>MYEREFEEMQRKLLTTTAERDTIKAAFQALISVLKLPEDTDPLSFSLTDINVGLQASTSERVRLSKEEYPRLRFCVRSDYDSFTILPEAQSMDRGKAPWLEQANGNPITADQLRAIRASLRRAWAELVQHKLAPQTWTKISASGKSLIYKIMVKEHLLLGLDEDGFKLEMLCVNDYSGWHKNNLTPNGEWKEPSSKTEPKEEPKLECTDNVLPLAMKGKKCESDPQLVWERTKHHKASTSSVGKVADDTGGSQHEHQPAKTVPRDPASTDCESYPPLDMPLPPIPRNSLEDVPYGVYLPMFTSRSRSGSPTEAEHAALISLSSLSHHDSSKNTTNISGSNGVGKSPRPCALARHDSNKENEFQLQDPLSNVFGTRGIARKAPPVQTCPTIPPASKEPPEPSTTKMRKAKMRPGAAKNARNLCALRWLKQVSTNGTTEDFRMYWDSLTAQQREDYRLEAEGLEAEGKWVKPSDLVICNGTMH</sequence>
<keyword evidence="3" id="KW-1185">Reference proteome</keyword>
<proteinExistence type="predicted"/>
<gene>
    <name evidence="2" type="ORF">PISMIDRAFT_18869</name>
</gene>
<protein>
    <submittedName>
        <fullName evidence="2">Uncharacterized protein</fullName>
    </submittedName>
</protein>
<feature type="region of interest" description="Disordered" evidence="1">
    <location>
        <begin position="183"/>
        <end position="205"/>
    </location>
</feature>
<feature type="region of interest" description="Disordered" evidence="1">
    <location>
        <begin position="231"/>
        <end position="270"/>
    </location>
</feature>
<dbReference type="EMBL" id="KN834100">
    <property type="protein sequence ID" value="KIK12266.1"/>
    <property type="molecule type" value="Genomic_DNA"/>
</dbReference>
<dbReference type="HOGENOM" id="CLU_035442_2_0_1"/>
<evidence type="ECO:0000313" key="3">
    <source>
        <dbReference type="Proteomes" id="UP000054018"/>
    </source>
</evidence>
<dbReference type="Proteomes" id="UP000054018">
    <property type="component" value="Unassembled WGS sequence"/>
</dbReference>
<evidence type="ECO:0000313" key="2">
    <source>
        <dbReference type="EMBL" id="KIK12266.1"/>
    </source>
</evidence>
<dbReference type="AlphaFoldDB" id="A0A0C9Y5J2"/>
<accession>A0A0C9Y5J2</accession>
<organism evidence="2 3">
    <name type="scientific">Pisolithus microcarpus 441</name>
    <dbReference type="NCBI Taxonomy" id="765257"/>
    <lineage>
        <taxon>Eukaryota</taxon>
        <taxon>Fungi</taxon>
        <taxon>Dikarya</taxon>
        <taxon>Basidiomycota</taxon>
        <taxon>Agaricomycotina</taxon>
        <taxon>Agaricomycetes</taxon>
        <taxon>Agaricomycetidae</taxon>
        <taxon>Boletales</taxon>
        <taxon>Sclerodermatineae</taxon>
        <taxon>Pisolithaceae</taxon>
        <taxon>Pisolithus</taxon>
    </lineage>
</organism>
<feature type="compositionally biased region" description="Basic and acidic residues" evidence="1">
    <location>
        <begin position="189"/>
        <end position="205"/>
    </location>
</feature>